<keyword evidence="4" id="KW-1185">Reference proteome</keyword>
<reference evidence="3 4" key="1">
    <citation type="submission" date="2018-08" db="EMBL/GenBank/DDBJ databases">
        <title>Fibrisoma montanum sp. nov., isolated from Danxia mountain soil.</title>
        <authorList>
            <person name="Huang Y."/>
        </authorList>
    </citation>
    <scope>NUCLEOTIDE SEQUENCE [LARGE SCALE GENOMIC DNA]</scope>
    <source>
        <strain evidence="3 4">HYT19</strain>
    </source>
</reference>
<evidence type="ECO:0000313" key="3">
    <source>
        <dbReference type="EMBL" id="RIV23463.1"/>
    </source>
</evidence>
<dbReference type="RefSeq" id="WP_119667680.1">
    <property type="nucleotide sequence ID" value="NZ_QXED01000003.1"/>
</dbReference>
<dbReference type="InterPro" id="IPR043129">
    <property type="entry name" value="ATPase_NBD"/>
</dbReference>
<dbReference type="Pfam" id="PF00480">
    <property type="entry name" value="ROK"/>
    <property type="match status" value="1"/>
</dbReference>
<dbReference type="InterPro" id="IPR000835">
    <property type="entry name" value="HTH_MarR-typ"/>
</dbReference>
<comment type="caution">
    <text evidence="3">The sequence shown here is derived from an EMBL/GenBank/DDBJ whole genome shotgun (WGS) entry which is preliminary data.</text>
</comment>
<dbReference type="InterPro" id="IPR036388">
    <property type="entry name" value="WH-like_DNA-bd_sf"/>
</dbReference>
<dbReference type="OrthoDB" id="9810372at2"/>
<dbReference type="SUPFAM" id="SSF46785">
    <property type="entry name" value="Winged helix' DNA-binding domain"/>
    <property type="match status" value="1"/>
</dbReference>
<evidence type="ECO:0000256" key="1">
    <source>
        <dbReference type="ARBA" id="ARBA00006479"/>
    </source>
</evidence>
<dbReference type="Proteomes" id="UP000283523">
    <property type="component" value="Unassembled WGS sequence"/>
</dbReference>
<feature type="domain" description="HTH marR-type" evidence="2">
    <location>
        <begin position="21"/>
        <end position="61"/>
    </location>
</feature>
<dbReference type="GO" id="GO:0003700">
    <property type="term" value="F:DNA-binding transcription factor activity"/>
    <property type="evidence" value="ECO:0007669"/>
    <property type="project" value="InterPro"/>
</dbReference>
<dbReference type="AlphaFoldDB" id="A0A418MAR2"/>
<accession>A0A418MAR2</accession>
<evidence type="ECO:0000313" key="4">
    <source>
        <dbReference type="Proteomes" id="UP000283523"/>
    </source>
</evidence>
<dbReference type="SUPFAM" id="SSF53067">
    <property type="entry name" value="Actin-like ATPase domain"/>
    <property type="match status" value="2"/>
</dbReference>
<comment type="similarity">
    <text evidence="1">Belongs to the ROK (NagC/XylR) family.</text>
</comment>
<organism evidence="3 4">
    <name type="scientific">Fibrisoma montanum</name>
    <dbReference type="NCBI Taxonomy" id="2305895"/>
    <lineage>
        <taxon>Bacteria</taxon>
        <taxon>Pseudomonadati</taxon>
        <taxon>Bacteroidota</taxon>
        <taxon>Cytophagia</taxon>
        <taxon>Cytophagales</taxon>
        <taxon>Spirosomataceae</taxon>
        <taxon>Fibrisoma</taxon>
    </lineage>
</organism>
<dbReference type="InterPro" id="IPR049874">
    <property type="entry name" value="ROK_cs"/>
</dbReference>
<dbReference type="EMBL" id="QXED01000003">
    <property type="protein sequence ID" value="RIV23463.1"/>
    <property type="molecule type" value="Genomic_DNA"/>
</dbReference>
<protein>
    <submittedName>
        <fullName evidence="3">ROK family transcriptional regulator</fullName>
    </submittedName>
</protein>
<dbReference type="Gene3D" id="3.30.420.40">
    <property type="match status" value="2"/>
</dbReference>
<evidence type="ECO:0000259" key="2">
    <source>
        <dbReference type="Pfam" id="PF01047"/>
    </source>
</evidence>
<sequence length="401" mass="43462">MQDNALFSVIDAKKYRLKRQVLNELYQAGPQSIAQLAKLVHSSVPSMTALIDELILGGWVRGIGTGAAQFGRKPSLFALNPEQYVIVVVDSTVHDTKLFVFNLLNKVRYRVDLPLQLTNSARFVEQLEAPLQTLADQIRADRLVVVGVGAALPGLVNPVQGVNHTYPEISQPEGSLNQLLETLFNAPVFFINDTKAIMLGEHRFGLAQGRKHVISMLIDWGVGMGVIINGYILQGTAGFAGELGHIQVDPDGERCYCGKIGCLDTQVSAPALIRRAQAGLQNGRVSRLAGSEALTIETIIGEANAGDAFAIELLDEAGRQLGRGLAIAVHLFNPELIIVNGVLAQAERAIIRPIEEAIDTYCLPNYRDNLTVALSQLGEMAKPCGAQAFVMQQLLENELIP</sequence>
<dbReference type="InterPro" id="IPR036390">
    <property type="entry name" value="WH_DNA-bd_sf"/>
</dbReference>
<dbReference type="PANTHER" id="PTHR18964">
    <property type="entry name" value="ROK (REPRESSOR, ORF, KINASE) FAMILY"/>
    <property type="match status" value="1"/>
</dbReference>
<name>A0A418MAR2_9BACT</name>
<dbReference type="PANTHER" id="PTHR18964:SF149">
    <property type="entry name" value="BIFUNCTIONAL UDP-N-ACETYLGLUCOSAMINE 2-EPIMERASE_N-ACETYLMANNOSAMINE KINASE"/>
    <property type="match status" value="1"/>
</dbReference>
<dbReference type="Pfam" id="PF01047">
    <property type="entry name" value="MarR"/>
    <property type="match status" value="1"/>
</dbReference>
<proteinExistence type="inferred from homology"/>
<dbReference type="Gene3D" id="1.10.10.10">
    <property type="entry name" value="Winged helix-like DNA-binding domain superfamily/Winged helix DNA-binding domain"/>
    <property type="match status" value="1"/>
</dbReference>
<gene>
    <name evidence="3" type="ORF">DYU11_10715</name>
</gene>
<dbReference type="PROSITE" id="PS01125">
    <property type="entry name" value="ROK"/>
    <property type="match status" value="1"/>
</dbReference>
<dbReference type="InterPro" id="IPR000600">
    <property type="entry name" value="ROK"/>
</dbReference>